<organism evidence="2 3">
    <name type="scientific">Nocardiopsis exhalans</name>
    <dbReference type="NCBI Taxonomy" id="163604"/>
    <lineage>
        <taxon>Bacteria</taxon>
        <taxon>Bacillati</taxon>
        <taxon>Actinomycetota</taxon>
        <taxon>Actinomycetes</taxon>
        <taxon>Streptosporangiales</taxon>
        <taxon>Nocardiopsidaceae</taxon>
        <taxon>Nocardiopsis</taxon>
    </lineage>
</organism>
<proteinExistence type="predicted"/>
<accession>A0ABY5D5G9</accession>
<feature type="region of interest" description="Disordered" evidence="1">
    <location>
        <begin position="27"/>
        <end position="58"/>
    </location>
</feature>
<name>A0ABY5D5G9_9ACTN</name>
<dbReference type="RefSeq" id="WP_254418818.1">
    <property type="nucleotide sequence ID" value="NZ_BAAAJB010000072.1"/>
</dbReference>
<keyword evidence="3" id="KW-1185">Reference proteome</keyword>
<sequence>MASQMWWVFASVVAWALCQVIGAPTRTEPIRPQLPPAPRRLELASSSGDPGEWGHPDEVAGALVRPYLGRR</sequence>
<evidence type="ECO:0000256" key="1">
    <source>
        <dbReference type="SAM" id="MobiDB-lite"/>
    </source>
</evidence>
<protein>
    <submittedName>
        <fullName evidence="2">Uncharacterized protein</fullName>
    </submittedName>
</protein>
<evidence type="ECO:0000313" key="3">
    <source>
        <dbReference type="Proteomes" id="UP001055940"/>
    </source>
</evidence>
<evidence type="ECO:0000313" key="2">
    <source>
        <dbReference type="EMBL" id="USY19622.1"/>
    </source>
</evidence>
<reference evidence="2" key="1">
    <citation type="submission" date="2022-06" db="EMBL/GenBank/DDBJ databases">
        <authorList>
            <person name="Ping M."/>
        </authorList>
    </citation>
    <scope>NUCLEOTIDE SEQUENCE</scope>
    <source>
        <strain evidence="2">JCM11759T</strain>
    </source>
</reference>
<gene>
    <name evidence="2" type="ORF">NE857_31030</name>
</gene>
<dbReference type="EMBL" id="CP099837">
    <property type="protein sequence ID" value="USY19622.1"/>
    <property type="molecule type" value="Genomic_DNA"/>
</dbReference>
<dbReference type="Proteomes" id="UP001055940">
    <property type="component" value="Chromosome"/>
</dbReference>